<proteinExistence type="predicted"/>
<keyword evidence="2" id="KW-0732">Signal</keyword>
<reference evidence="3 4" key="1">
    <citation type="journal article" date="2023" name="Int. J. Syst. Evol. Microbiol.">
        <title>Arthrobacter mangrovi sp. nov., an actinobacterium isolated from the rhizosphere of a mangrove.</title>
        <authorList>
            <person name="Hamada M."/>
            <person name="Saitou S."/>
            <person name="Enomoto N."/>
            <person name="Nanri K."/>
            <person name="Hidaka K."/>
            <person name="Miura T."/>
            <person name="Tamura T."/>
        </authorList>
    </citation>
    <scope>NUCLEOTIDE SEQUENCE [LARGE SCALE GENOMIC DNA]</scope>
    <source>
        <strain evidence="3 4">NBRC 112813</strain>
    </source>
</reference>
<keyword evidence="1" id="KW-1133">Transmembrane helix</keyword>
<keyword evidence="4" id="KW-1185">Reference proteome</keyword>
<keyword evidence="1" id="KW-0812">Transmembrane</keyword>
<dbReference type="InterPro" id="IPR027273">
    <property type="entry name" value="Neocarzinostatin-like"/>
</dbReference>
<gene>
    <name evidence="3" type="ORF">AHIS1636_39360</name>
</gene>
<dbReference type="InterPro" id="IPR010916">
    <property type="entry name" value="TonB_box_CS"/>
</dbReference>
<evidence type="ECO:0000256" key="2">
    <source>
        <dbReference type="SAM" id="SignalP"/>
    </source>
</evidence>
<dbReference type="RefSeq" id="WP_264797585.1">
    <property type="nucleotide sequence ID" value="NZ_BRVS01000037.1"/>
</dbReference>
<dbReference type="Proteomes" id="UP001209654">
    <property type="component" value="Unassembled WGS sequence"/>
</dbReference>
<name>A0ABQ5MZT7_9MICC</name>
<feature type="signal peptide" evidence="2">
    <location>
        <begin position="1"/>
        <end position="24"/>
    </location>
</feature>
<accession>A0ABQ5MZT7</accession>
<sequence>MKKTLSTVTLALAIAFTSGTAAHANTADYPAPEQSVTVSDARVAAGESVVVTASGLEANEEATVYVAQNQSAQNTKGDQSIDTAANAEGEVSEEVTFEKAGRHWVTVTGDETGVVGTASIVVTGGAGAAGKGPEKLDVDRSGATTETDPAVLWGIGGAGLLLVAGAAGTVALKRRNS</sequence>
<evidence type="ECO:0000313" key="3">
    <source>
        <dbReference type="EMBL" id="GLB69491.1"/>
    </source>
</evidence>
<evidence type="ECO:0000256" key="1">
    <source>
        <dbReference type="SAM" id="Phobius"/>
    </source>
</evidence>
<keyword evidence="1" id="KW-0472">Membrane</keyword>
<feature type="transmembrane region" description="Helical" evidence="1">
    <location>
        <begin position="150"/>
        <end position="172"/>
    </location>
</feature>
<protein>
    <recommendedName>
        <fullName evidence="5">Gram-positive cocci surface proteins LPxTG domain-containing protein</fullName>
    </recommendedName>
</protein>
<evidence type="ECO:0008006" key="5">
    <source>
        <dbReference type="Google" id="ProtNLM"/>
    </source>
</evidence>
<dbReference type="EMBL" id="BRVS01000037">
    <property type="protein sequence ID" value="GLB69491.1"/>
    <property type="molecule type" value="Genomic_DNA"/>
</dbReference>
<dbReference type="PROSITE" id="PS00430">
    <property type="entry name" value="TONB_DEPENDENT_REC_1"/>
    <property type="match status" value="1"/>
</dbReference>
<evidence type="ECO:0000313" key="4">
    <source>
        <dbReference type="Proteomes" id="UP001209654"/>
    </source>
</evidence>
<dbReference type="SUPFAM" id="SSF49319">
    <property type="entry name" value="Actinoxanthin-like"/>
    <property type="match status" value="1"/>
</dbReference>
<organism evidence="3 4">
    <name type="scientific">Arthrobacter mangrovi</name>
    <dbReference type="NCBI Taxonomy" id="2966350"/>
    <lineage>
        <taxon>Bacteria</taxon>
        <taxon>Bacillati</taxon>
        <taxon>Actinomycetota</taxon>
        <taxon>Actinomycetes</taxon>
        <taxon>Micrococcales</taxon>
        <taxon>Micrococcaceae</taxon>
        <taxon>Arthrobacter</taxon>
    </lineage>
</organism>
<comment type="caution">
    <text evidence="3">The sequence shown here is derived from an EMBL/GenBank/DDBJ whole genome shotgun (WGS) entry which is preliminary data.</text>
</comment>
<feature type="chain" id="PRO_5046025564" description="Gram-positive cocci surface proteins LPxTG domain-containing protein" evidence="2">
    <location>
        <begin position="25"/>
        <end position="177"/>
    </location>
</feature>